<dbReference type="EMBL" id="AP024355">
    <property type="protein sequence ID" value="BCR06199.1"/>
    <property type="molecule type" value="Genomic_DNA"/>
</dbReference>
<accession>A0ABN6E3S4</accession>
<reference evidence="2 3" key="2">
    <citation type="journal article" date="2021" name="Int. J. Syst. Evol. Microbiol.">
        <title>Isolation and Polyphasic Characterization of Desulfuromonas versatilis sp. Nov., an Electrogenic Bacteria Capable of Versatile Metabolism Isolated from a Graphene Oxide-Reducing Enrichment Culture.</title>
        <authorList>
            <person name="Xie L."/>
            <person name="Yoshida N."/>
            <person name="Ishii S."/>
            <person name="Meng L."/>
        </authorList>
    </citation>
    <scope>NUCLEOTIDE SEQUENCE [LARGE SCALE GENOMIC DNA]</scope>
    <source>
        <strain evidence="2 3">NIT-T3</strain>
    </source>
</reference>
<evidence type="ECO:0008006" key="4">
    <source>
        <dbReference type="Google" id="ProtNLM"/>
    </source>
</evidence>
<evidence type="ECO:0000313" key="2">
    <source>
        <dbReference type="EMBL" id="BCR06199.1"/>
    </source>
</evidence>
<keyword evidence="1" id="KW-0472">Membrane</keyword>
<organism evidence="2 3">
    <name type="scientific">Desulfuromonas versatilis</name>
    <dbReference type="NCBI Taxonomy" id="2802975"/>
    <lineage>
        <taxon>Bacteria</taxon>
        <taxon>Pseudomonadati</taxon>
        <taxon>Thermodesulfobacteriota</taxon>
        <taxon>Desulfuromonadia</taxon>
        <taxon>Desulfuromonadales</taxon>
        <taxon>Desulfuromonadaceae</taxon>
        <taxon>Desulfuromonas</taxon>
    </lineage>
</organism>
<dbReference type="Proteomes" id="UP001319827">
    <property type="component" value="Chromosome"/>
</dbReference>
<reference evidence="2 3" key="1">
    <citation type="journal article" date="2016" name="C (Basel)">
        <title>Selective Growth of and Electricity Production by Marine Exoelectrogenic Bacteria in Self-Aggregated Hydrogel of Microbially Reduced Graphene Oxide.</title>
        <authorList>
            <person name="Yoshida N."/>
            <person name="Goto Y."/>
            <person name="Miyata Y."/>
        </authorList>
    </citation>
    <scope>NUCLEOTIDE SEQUENCE [LARGE SCALE GENOMIC DNA]</scope>
    <source>
        <strain evidence="2 3">NIT-T3</strain>
    </source>
</reference>
<gene>
    <name evidence="2" type="ORF">DESUT3_32680</name>
</gene>
<keyword evidence="1" id="KW-0812">Transmembrane</keyword>
<dbReference type="Gene3D" id="3.30.1390.10">
    <property type="match status" value="1"/>
</dbReference>
<evidence type="ECO:0000256" key="1">
    <source>
        <dbReference type="SAM" id="Phobius"/>
    </source>
</evidence>
<keyword evidence="3" id="KW-1185">Reference proteome</keyword>
<dbReference type="RefSeq" id="WP_221249572.1">
    <property type="nucleotide sequence ID" value="NZ_AP024355.1"/>
</dbReference>
<dbReference type="InterPro" id="IPR014719">
    <property type="entry name" value="Ribosomal_bL12_C/ClpS-like"/>
</dbReference>
<feature type="transmembrane region" description="Helical" evidence="1">
    <location>
        <begin position="246"/>
        <end position="264"/>
    </location>
</feature>
<proteinExistence type="predicted"/>
<evidence type="ECO:0000313" key="3">
    <source>
        <dbReference type="Proteomes" id="UP001319827"/>
    </source>
</evidence>
<dbReference type="SUPFAM" id="SSF54736">
    <property type="entry name" value="ClpS-like"/>
    <property type="match status" value="1"/>
</dbReference>
<keyword evidence="1" id="KW-1133">Transmembrane helix</keyword>
<protein>
    <recommendedName>
        <fullName evidence="4">Ribosomal protein L7/L12 C-terminal domain-containing protein</fullName>
    </recommendedName>
</protein>
<sequence length="271" mass="29512">MSSVRPPQPLPAEVAAALDRGDKIEAIKLLRETRAISLSEAKRLADAYLTGSACGARSAGEPLPAEVLAALQGGRKIEAIRLLRETRGIGLKQAKQLVEAQQGPLPSGAGKRSWKSFLTTLAVVAAFGWALATSVDAISSLIVLANLGGYRAETFTIGELRHDLLDEGGLLWGFTGRIAGRDERLYAPDLAEAKKLGFRGLKRLYPPGTEVPAWYNPQVTATLFQGRTLRVIPHTPDLKDSELKRFGRWVVNGLLPFLLVLFLTRRRDRSP</sequence>
<name>A0ABN6E3S4_9BACT</name>